<feature type="region of interest" description="Disordered" evidence="1">
    <location>
        <begin position="143"/>
        <end position="163"/>
    </location>
</feature>
<dbReference type="PROSITE" id="PS51257">
    <property type="entry name" value="PROKAR_LIPOPROTEIN"/>
    <property type="match status" value="1"/>
</dbReference>
<dbReference type="eggNOG" id="COG0545">
    <property type="taxonomic scope" value="Bacteria"/>
</dbReference>
<accession>H2BQM1</accession>
<evidence type="ECO:0000313" key="2">
    <source>
        <dbReference type="EMBL" id="EHQ04190.1"/>
    </source>
</evidence>
<dbReference type="EMBL" id="JH594605">
    <property type="protein sequence ID" value="EHQ04190.1"/>
    <property type="molecule type" value="Genomic_DNA"/>
</dbReference>
<dbReference type="HOGENOM" id="CLU_884986_0_0_10"/>
<proteinExistence type="predicted"/>
<keyword evidence="3" id="KW-1185">Reference proteome</keyword>
<dbReference type="OrthoDB" id="1159446at2"/>
<reference evidence="3" key="1">
    <citation type="journal article" date="2012" name="Stand. Genomic Sci.">
        <title>Genome sequence of the Antarctic rhodopsins-containing flavobacterium Gillisia limnaea type strain (R-8282(T)).</title>
        <authorList>
            <person name="Riedel T."/>
            <person name="Held B."/>
            <person name="Nolan M."/>
            <person name="Lucas S."/>
            <person name="Lapidus A."/>
            <person name="Tice H."/>
            <person name="Del Rio T.G."/>
            <person name="Cheng J.F."/>
            <person name="Han C."/>
            <person name="Tapia R."/>
            <person name="Goodwin L.A."/>
            <person name="Pitluck S."/>
            <person name="Liolios K."/>
            <person name="Mavromatis K."/>
            <person name="Pagani I."/>
            <person name="Ivanova N."/>
            <person name="Mikhailova N."/>
            <person name="Pati A."/>
            <person name="Chen A."/>
            <person name="Palaniappan K."/>
            <person name="Land M."/>
            <person name="Rohde M."/>
            <person name="Tindall B.J."/>
            <person name="Detter J.C."/>
            <person name="Goker M."/>
            <person name="Bristow J."/>
            <person name="Eisen J.A."/>
            <person name="Markowitz V."/>
            <person name="Hugenholtz P."/>
            <person name="Kyrpides N.C."/>
            <person name="Klenk H.P."/>
            <person name="Woyke T."/>
        </authorList>
    </citation>
    <scope>NUCLEOTIDE SEQUENCE [LARGE SCALE GENOMIC DNA]</scope>
    <source>
        <strain evidence="3">DSM 15749 / LMG 21470 / R-8282</strain>
    </source>
</reference>
<dbReference type="STRING" id="865937.Gilli_0032"/>
<dbReference type="Proteomes" id="UP000003844">
    <property type="component" value="Unassembled WGS sequence"/>
</dbReference>
<evidence type="ECO:0000313" key="3">
    <source>
        <dbReference type="Proteomes" id="UP000003844"/>
    </source>
</evidence>
<sequence length="314" mass="34584">MRTCFAFVLILLFLTSCDDGDIIVTTLDFNDPDLKMCGAERSKVLYFIKNEEVFETISLKFSNPRLSPEDGIMTTDSTQTITFELNANNQVIYRTYDEAVPNNYFCNDIPPGSPRVLEELISVGGTVTITTISQAVNALDHDGDGVPSLEEGMATEQDTDGDGIPDYLDIDDDGDNVPTRTEIAYAGGDPTNPVYPDTDEDGTPDYLDPDDDGDGVPTKFEVTAEFQNPRAPQNQNEAGEYRYLNPLVAERFDGDLDSPLSNTISRRYLSSIVITNLQLQNQGGNNEEISFAIYRFGTFTSGSVNVTLPPDTQE</sequence>
<gene>
    <name evidence="2" type="ORF">Gilli_0032</name>
</gene>
<dbReference type="SUPFAM" id="SSF103647">
    <property type="entry name" value="TSP type-3 repeat"/>
    <property type="match status" value="1"/>
</dbReference>
<dbReference type="AlphaFoldDB" id="H2BQM1"/>
<organism evidence="2 3">
    <name type="scientific">Gillisia limnaea (strain DSM 15749 / LMG 21470 / R-8282)</name>
    <dbReference type="NCBI Taxonomy" id="865937"/>
    <lineage>
        <taxon>Bacteria</taxon>
        <taxon>Pseudomonadati</taxon>
        <taxon>Bacteroidota</taxon>
        <taxon>Flavobacteriia</taxon>
        <taxon>Flavobacteriales</taxon>
        <taxon>Flavobacteriaceae</taxon>
        <taxon>Gillisia</taxon>
    </lineage>
</organism>
<name>H2BQM1_GILLR</name>
<feature type="region of interest" description="Disordered" evidence="1">
    <location>
        <begin position="186"/>
        <end position="205"/>
    </location>
</feature>
<protein>
    <recommendedName>
        <fullName evidence="4">Calcium-binding protein</fullName>
    </recommendedName>
</protein>
<evidence type="ECO:0008006" key="4">
    <source>
        <dbReference type="Google" id="ProtNLM"/>
    </source>
</evidence>
<evidence type="ECO:0000256" key="1">
    <source>
        <dbReference type="SAM" id="MobiDB-lite"/>
    </source>
</evidence>
<dbReference type="GO" id="GO:0005509">
    <property type="term" value="F:calcium ion binding"/>
    <property type="evidence" value="ECO:0007669"/>
    <property type="project" value="InterPro"/>
</dbReference>
<dbReference type="RefSeq" id="WP_006987082.1">
    <property type="nucleotide sequence ID" value="NZ_JH594605.1"/>
</dbReference>
<dbReference type="Gene3D" id="4.10.1080.10">
    <property type="entry name" value="TSP type-3 repeat"/>
    <property type="match status" value="1"/>
</dbReference>
<dbReference type="InterPro" id="IPR028974">
    <property type="entry name" value="TSP_type-3_rpt"/>
</dbReference>